<keyword evidence="2" id="KW-1185">Reference proteome</keyword>
<reference evidence="1" key="1">
    <citation type="submission" date="2022-04" db="EMBL/GenBank/DDBJ databases">
        <title>Genome of the entomopathogenic fungus Entomophthora muscae.</title>
        <authorList>
            <person name="Elya C."/>
            <person name="Lovett B.R."/>
            <person name="Lee E."/>
            <person name="Macias A.M."/>
            <person name="Hajek A.E."/>
            <person name="De Bivort B.L."/>
            <person name="Kasson M.T."/>
            <person name="De Fine Licht H.H."/>
            <person name="Stajich J.E."/>
        </authorList>
    </citation>
    <scope>NUCLEOTIDE SEQUENCE</scope>
    <source>
        <strain evidence="1">Berkeley</strain>
    </source>
</reference>
<proteinExistence type="predicted"/>
<protein>
    <submittedName>
        <fullName evidence="1">Cystathionine gamma-synthase, variant 2</fullName>
        <ecNumber evidence="1">2.5.1.48</ecNumber>
    </submittedName>
</protein>
<dbReference type="EC" id="2.5.1.48" evidence="1"/>
<dbReference type="EMBL" id="QTSX02003063">
    <property type="protein sequence ID" value="KAJ9072045.1"/>
    <property type="molecule type" value="Genomic_DNA"/>
</dbReference>
<evidence type="ECO:0000313" key="1">
    <source>
        <dbReference type="EMBL" id="KAJ9072045.1"/>
    </source>
</evidence>
<name>A0ACC2TC25_9FUNG</name>
<sequence length="590" mass="66573">MVNNISGEGLSQSSKEVKNGSWNLDDLEFCGPVPPHTPYGVSFFLPEWDDLVQLMEENYEVINKVKYGYTRVFIHKFIKQLNKKILNSLGLESPYTCFIFTSSRVIQDCLEYSERHAETPEQLESVKAARSDKYRVFPTPDSPFKEILVDYVIFDKCILPLVLGFWQITGENVSSRFAAHCLRMSSNEDENKDTIKSEAKFSKEMRKIDPSKAGLEYEVYLEECLGASQAIENETFYKETIKTRIATGLAAGETECIPQHSDVYLFPTGMSSIYNTLRLALNSFEPAKSVCFGFPYKDTKKVLSQFGPGCVFYGVGESEDLGQLEKLLEKEKILMLLCEFPSNPLLKSPDLHALRKLADLHGFLLVIDDTLGNFINLQGMLIADIIVTSLTKIFSGFSDLLAGSITLSPRGKFYQTLKAKMAVVCEDYFWCEDAQVLEKNSRTVVERASKANRNAELLAEFLTTQPLVKQVHYPKYTTTEQYNKFKKPEGGYGSLLSIEFHNNAKAVQFYDFLKVVKGVSLGTNFTLVLPFVILAHYKELDVVSSEYGVASHLVRVAVGLEDIDVLKAVFQEAFNFAESKVYPEQVIAMK</sequence>
<keyword evidence="1" id="KW-0808">Transferase</keyword>
<evidence type="ECO:0000313" key="2">
    <source>
        <dbReference type="Proteomes" id="UP001165960"/>
    </source>
</evidence>
<gene>
    <name evidence="1" type="primary">STR2_8</name>
    <name evidence="1" type="ORF">DSO57_1031261</name>
</gene>
<accession>A0ACC2TC25</accession>
<comment type="caution">
    <text evidence="1">The sequence shown here is derived from an EMBL/GenBank/DDBJ whole genome shotgun (WGS) entry which is preliminary data.</text>
</comment>
<dbReference type="Proteomes" id="UP001165960">
    <property type="component" value="Unassembled WGS sequence"/>
</dbReference>
<organism evidence="1 2">
    <name type="scientific">Entomophthora muscae</name>
    <dbReference type="NCBI Taxonomy" id="34485"/>
    <lineage>
        <taxon>Eukaryota</taxon>
        <taxon>Fungi</taxon>
        <taxon>Fungi incertae sedis</taxon>
        <taxon>Zoopagomycota</taxon>
        <taxon>Entomophthoromycotina</taxon>
        <taxon>Entomophthoromycetes</taxon>
        <taxon>Entomophthorales</taxon>
        <taxon>Entomophthoraceae</taxon>
        <taxon>Entomophthora</taxon>
    </lineage>
</organism>